<keyword evidence="1" id="KW-0539">Nucleus</keyword>
<sequence length="71" mass="8116">MPRTLVKCDPSIKAIIIKIDAKHGHDIVIEDIDEEYILVKNNRIDDLKGLLKDQLKDTVKEPEEDESESDS</sequence>
<dbReference type="InterPro" id="IPR035935">
    <property type="entry name" value="TFB5-like_sf"/>
</dbReference>
<name>A0AAI8YRC1_9PEZI</name>
<evidence type="ECO:0000256" key="1">
    <source>
        <dbReference type="RuleBase" id="RU368032"/>
    </source>
</evidence>
<proteinExistence type="inferred from homology"/>
<keyword evidence="1" id="KW-0804">Transcription</keyword>
<gene>
    <name evidence="2" type="ORF">LECACI_7A000163</name>
</gene>
<accession>A0AAI8YRC1</accession>
<comment type="subcellular location">
    <subcellularLocation>
        <location evidence="1">Nucleus</location>
    </subcellularLocation>
</comment>
<dbReference type="Proteomes" id="UP001296104">
    <property type="component" value="Unassembled WGS sequence"/>
</dbReference>
<evidence type="ECO:0000313" key="3">
    <source>
        <dbReference type="Proteomes" id="UP001296104"/>
    </source>
</evidence>
<keyword evidence="3" id="KW-1185">Reference proteome</keyword>
<keyword evidence="1" id="KW-0805">Transcription regulation</keyword>
<dbReference type="EMBL" id="CAVMBE010000001">
    <property type="protein sequence ID" value="CAK3749612.1"/>
    <property type="molecule type" value="Genomic_DNA"/>
</dbReference>
<comment type="caution">
    <text evidence="2">The sequence shown here is derived from an EMBL/GenBank/DDBJ whole genome shotgun (WGS) entry which is preliminary data.</text>
</comment>
<dbReference type="AlphaFoldDB" id="A0AAI8YRC1"/>
<comment type="similarity">
    <text evidence="1">Belongs to the TFB5 family.</text>
</comment>
<dbReference type="Gene3D" id="3.30.70.1220">
    <property type="entry name" value="TFB5-like"/>
    <property type="match status" value="1"/>
</dbReference>
<keyword evidence="1" id="KW-0234">DNA repair</keyword>
<evidence type="ECO:0000313" key="2">
    <source>
        <dbReference type="EMBL" id="CAK3749612.1"/>
    </source>
</evidence>
<dbReference type="GO" id="GO:0006289">
    <property type="term" value="P:nucleotide-excision repair"/>
    <property type="evidence" value="ECO:0007669"/>
    <property type="project" value="InterPro"/>
</dbReference>
<dbReference type="GO" id="GO:0000439">
    <property type="term" value="C:transcription factor TFIIH core complex"/>
    <property type="evidence" value="ECO:0007669"/>
    <property type="project" value="UniProtKB-UniRule"/>
</dbReference>
<dbReference type="InterPro" id="IPR009400">
    <property type="entry name" value="TFIIH_TTDA/Tfb5"/>
</dbReference>
<keyword evidence="1" id="KW-0227">DNA damage</keyword>
<dbReference type="SMART" id="SM01395">
    <property type="entry name" value="Tbf5"/>
    <property type="match status" value="1"/>
</dbReference>
<comment type="function">
    <text evidence="1">In NER, TFIIH acts by opening DNA around the lesion to allow the excision of the damaged oligonucleotide and its replacement by a new DNA fragment. In transcription, TFIIH has an essential role in transcription initiation. When the pre-initiation complex (PIC) has been established, TFIIH is required for promoter opening and promoter escape.</text>
</comment>
<comment type="subunit">
    <text evidence="1">Component of the 7-subunit TFIIH core complex.</text>
</comment>
<organism evidence="2 3">
    <name type="scientific">Lecanosticta acicola</name>
    <dbReference type="NCBI Taxonomy" id="111012"/>
    <lineage>
        <taxon>Eukaryota</taxon>
        <taxon>Fungi</taxon>
        <taxon>Dikarya</taxon>
        <taxon>Ascomycota</taxon>
        <taxon>Pezizomycotina</taxon>
        <taxon>Dothideomycetes</taxon>
        <taxon>Dothideomycetidae</taxon>
        <taxon>Mycosphaerellales</taxon>
        <taxon>Mycosphaerellaceae</taxon>
        <taxon>Lecanosticta</taxon>
    </lineage>
</organism>
<dbReference type="Pfam" id="PF06331">
    <property type="entry name" value="Tfb5"/>
    <property type="match status" value="1"/>
</dbReference>
<reference evidence="2" key="1">
    <citation type="submission" date="2023-11" db="EMBL/GenBank/DDBJ databases">
        <authorList>
            <person name="Alioto T."/>
            <person name="Alioto T."/>
            <person name="Gomez Garrido J."/>
        </authorList>
    </citation>
    <scope>NUCLEOTIDE SEQUENCE</scope>
</reference>
<protein>
    <recommendedName>
        <fullName evidence="1">General transcription and DNA repair factor IIH subunit TFB5</fullName>
    </recommendedName>
</protein>
<dbReference type="SUPFAM" id="SSF142897">
    <property type="entry name" value="TFB5-like"/>
    <property type="match status" value="1"/>
</dbReference>
<dbReference type="GO" id="GO:0006367">
    <property type="term" value="P:transcription initiation at RNA polymerase II promoter"/>
    <property type="evidence" value="ECO:0007669"/>
    <property type="project" value="UniProtKB-UniRule"/>
</dbReference>